<evidence type="ECO:0000259" key="1">
    <source>
        <dbReference type="Pfam" id="PF07883"/>
    </source>
</evidence>
<organism evidence="2 3">
    <name type="scientific">Paenibacillus stellifer</name>
    <dbReference type="NCBI Taxonomy" id="169760"/>
    <lineage>
        <taxon>Bacteria</taxon>
        <taxon>Bacillati</taxon>
        <taxon>Bacillota</taxon>
        <taxon>Bacilli</taxon>
        <taxon>Bacillales</taxon>
        <taxon>Paenibacillaceae</taxon>
        <taxon>Paenibacillus</taxon>
    </lineage>
</organism>
<gene>
    <name evidence="2" type="ORF">PSTEL_15285</name>
</gene>
<dbReference type="InterPro" id="IPR013096">
    <property type="entry name" value="Cupin_2"/>
</dbReference>
<dbReference type="InterPro" id="IPR014710">
    <property type="entry name" value="RmlC-like_jellyroll"/>
</dbReference>
<dbReference type="STRING" id="169760.PSTEL_15285"/>
<evidence type="ECO:0000313" key="3">
    <source>
        <dbReference type="Proteomes" id="UP000029507"/>
    </source>
</evidence>
<accession>A0A089LVT2</accession>
<dbReference type="Proteomes" id="UP000029507">
    <property type="component" value="Chromosome"/>
</dbReference>
<protein>
    <recommendedName>
        <fullName evidence="1">Cupin type-2 domain-containing protein</fullName>
    </recommendedName>
</protein>
<sequence length="169" mass="19168">MASIFHTNELSFNKRSAPLPEFAFSSTDDLWKSVKASRLDFDVRRLEPGVFSYPYHFHRNAEEMFVILSGRALLRAPEGITEVKEGDILFFESGPAGAHQLYNHTDQPCTYLDLSTLNGLDIAEYPDSGKINILPDQDIYHLGEKSDYYDGEERVREIWGTLGYPASTV</sequence>
<dbReference type="Pfam" id="PF07883">
    <property type="entry name" value="Cupin_2"/>
    <property type="match status" value="1"/>
</dbReference>
<dbReference type="KEGG" id="pste:PSTEL_15285"/>
<dbReference type="HOGENOM" id="CLU_119066_2_0_9"/>
<reference evidence="2 3" key="1">
    <citation type="submission" date="2014-08" db="EMBL/GenBank/DDBJ databases">
        <title>Comparative genomics of the Paenibacillus odorifer group.</title>
        <authorList>
            <person name="den Bakker H.C."/>
            <person name="Tsai Y.-C."/>
            <person name="Martin N."/>
            <person name="Korlach J."/>
            <person name="Wiedmann M."/>
        </authorList>
    </citation>
    <scope>NUCLEOTIDE SEQUENCE [LARGE SCALE GENOMIC DNA]</scope>
    <source>
        <strain evidence="2 3">DSM 14472</strain>
    </source>
</reference>
<proteinExistence type="predicted"/>
<dbReference type="EMBL" id="CP009286">
    <property type="protein sequence ID" value="AIQ64245.1"/>
    <property type="molecule type" value="Genomic_DNA"/>
</dbReference>
<name>A0A089LVT2_9BACL</name>
<dbReference type="Gene3D" id="2.60.120.10">
    <property type="entry name" value="Jelly Rolls"/>
    <property type="match status" value="1"/>
</dbReference>
<dbReference type="AlphaFoldDB" id="A0A089LVT2"/>
<dbReference type="SUPFAM" id="SSF51182">
    <property type="entry name" value="RmlC-like cupins"/>
    <property type="match status" value="1"/>
</dbReference>
<keyword evidence="3" id="KW-1185">Reference proteome</keyword>
<dbReference type="InterPro" id="IPR011051">
    <property type="entry name" value="RmlC_Cupin_sf"/>
</dbReference>
<evidence type="ECO:0000313" key="2">
    <source>
        <dbReference type="EMBL" id="AIQ64245.1"/>
    </source>
</evidence>
<feature type="domain" description="Cupin type-2" evidence="1">
    <location>
        <begin position="45"/>
        <end position="114"/>
    </location>
</feature>
<dbReference type="RefSeq" id="WP_038696376.1">
    <property type="nucleotide sequence ID" value="NZ_CP009286.1"/>
</dbReference>